<dbReference type="AlphaFoldDB" id="A0A2J6S7R1"/>
<evidence type="ECO:0000256" key="1">
    <source>
        <dbReference type="SAM" id="Coils"/>
    </source>
</evidence>
<sequence>MADPIRITSGILALAVSAFQSSTRLYQLVQSFQSHQRVVRELGEELEDLNGILRSLQETAASTNADLTTLKLPLLRCGKACKDFEAVIAKCAAHSNGSRTSFRDWVKLQYMGSDIIGFKNMLAGYKSTIAIALGDVNMRTAAITVNVLKEYKQLISNTTSDLEEHLENINQKLQTISSQGAEISNEDAAELQQLQEERDSTQNCLGICAHVLTQIDQVQPNAFINLSAPYQAPVTTLSTLTSAQQVTSSTLNACRVNLTDTTTQLEKQLRDINHRLQKFSSQPLSISIEQVAEQERLKEERDCVKQSLDICTEASKQANQERTNVFEDIAMADDNYQYFVSTVGDLVSARRITIGSRSLTVFGQLSDDSVQQISRGHSSANIERTMEPQTEIGPKFETRYGTGFKLSPRNSSKDLGAT</sequence>
<dbReference type="EMBL" id="KZ613939">
    <property type="protein sequence ID" value="PMD46791.1"/>
    <property type="molecule type" value="Genomic_DNA"/>
</dbReference>
<feature type="region of interest" description="Disordered" evidence="2">
    <location>
        <begin position="377"/>
        <end position="418"/>
    </location>
</feature>
<evidence type="ECO:0000313" key="5">
    <source>
        <dbReference type="Proteomes" id="UP000235786"/>
    </source>
</evidence>
<evidence type="ECO:0000259" key="3">
    <source>
        <dbReference type="Pfam" id="PF17111"/>
    </source>
</evidence>
<dbReference type="InterPro" id="IPR031348">
    <property type="entry name" value="PigL_N"/>
</dbReference>
<feature type="domain" description="Azaphilone pigments biosynthesis cluster protein L N-terminal" evidence="3">
    <location>
        <begin position="2"/>
        <end position="209"/>
    </location>
</feature>
<proteinExistence type="predicted"/>
<feature type="coiled-coil region" evidence="1">
    <location>
        <begin position="39"/>
        <end position="66"/>
    </location>
</feature>
<dbReference type="OrthoDB" id="3546600at2759"/>
<accession>A0A2J6S7R1</accession>
<keyword evidence="5" id="KW-1185">Reference proteome</keyword>
<feature type="domain" description="Azaphilone pigments biosynthesis cluster protein L N-terminal" evidence="3">
    <location>
        <begin position="239"/>
        <end position="312"/>
    </location>
</feature>
<protein>
    <recommendedName>
        <fullName evidence="3">Azaphilone pigments biosynthesis cluster protein L N-terminal domain-containing protein</fullName>
    </recommendedName>
</protein>
<reference evidence="4 5" key="1">
    <citation type="submission" date="2016-04" db="EMBL/GenBank/DDBJ databases">
        <title>A degradative enzymes factory behind the ericoid mycorrhizal symbiosis.</title>
        <authorList>
            <consortium name="DOE Joint Genome Institute"/>
            <person name="Martino E."/>
            <person name="Morin E."/>
            <person name="Grelet G."/>
            <person name="Kuo A."/>
            <person name="Kohler A."/>
            <person name="Daghino S."/>
            <person name="Barry K."/>
            <person name="Choi C."/>
            <person name="Cichocki N."/>
            <person name="Clum A."/>
            <person name="Copeland A."/>
            <person name="Hainaut M."/>
            <person name="Haridas S."/>
            <person name="Labutti K."/>
            <person name="Lindquist E."/>
            <person name="Lipzen A."/>
            <person name="Khouja H.-R."/>
            <person name="Murat C."/>
            <person name="Ohm R."/>
            <person name="Olson A."/>
            <person name="Spatafora J."/>
            <person name="Veneault-Fourrey C."/>
            <person name="Henrissat B."/>
            <person name="Grigoriev I."/>
            <person name="Martin F."/>
            <person name="Perotto S."/>
        </authorList>
    </citation>
    <scope>NUCLEOTIDE SEQUENCE [LARGE SCALE GENOMIC DNA]</scope>
    <source>
        <strain evidence="4 5">F</strain>
    </source>
</reference>
<organism evidence="4 5">
    <name type="scientific">Hyaloscypha variabilis (strain UAMH 11265 / GT02V1 / F)</name>
    <name type="common">Meliniomyces variabilis</name>
    <dbReference type="NCBI Taxonomy" id="1149755"/>
    <lineage>
        <taxon>Eukaryota</taxon>
        <taxon>Fungi</taxon>
        <taxon>Dikarya</taxon>
        <taxon>Ascomycota</taxon>
        <taxon>Pezizomycotina</taxon>
        <taxon>Leotiomycetes</taxon>
        <taxon>Helotiales</taxon>
        <taxon>Hyaloscyphaceae</taxon>
        <taxon>Hyaloscypha</taxon>
        <taxon>Hyaloscypha variabilis</taxon>
    </lineage>
</organism>
<keyword evidence="1" id="KW-0175">Coiled coil</keyword>
<dbReference type="Pfam" id="PF17111">
    <property type="entry name" value="PigL_N"/>
    <property type="match status" value="2"/>
</dbReference>
<gene>
    <name evidence="4" type="ORF">L207DRAFT_451367</name>
</gene>
<feature type="coiled-coil region" evidence="1">
    <location>
        <begin position="148"/>
        <end position="179"/>
    </location>
</feature>
<name>A0A2J6S7R1_HYAVF</name>
<evidence type="ECO:0000256" key="2">
    <source>
        <dbReference type="SAM" id="MobiDB-lite"/>
    </source>
</evidence>
<dbReference type="STRING" id="1149755.A0A2J6S7R1"/>
<dbReference type="Proteomes" id="UP000235786">
    <property type="component" value="Unassembled WGS sequence"/>
</dbReference>
<evidence type="ECO:0000313" key="4">
    <source>
        <dbReference type="EMBL" id="PMD46791.1"/>
    </source>
</evidence>